<keyword evidence="10" id="KW-1185">Reference proteome</keyword>
<dbReference type="SMART" id="SM00132">
    <property type="entry name" value="LIM"/>
    <property type="match status" value="2"/>
</dbReference>
<accession>A0ABQ8EUQ0</accession>
<dbReference type="Pfam" id="PF00412">
    <property type="entry name" value="LIM"/>
    <property type="match status" value="2"/>
</dbReference>
<evidence type="ECO:0000256" key="1">
    <source>
        <dbReference type="ARBA" id="ARBA00004123"/>
    </source>
</evidence>
<evidence type="ECO:0000256" key="4">
    <source>
        <dbReference type="ARBA" id="ARBA00022833"/>
    </source>
</evidence>
<dbReference type="SUPFAM" id="SSF57716">
    <property type="entry name" value="Glucocorticoid receptor-like (DNA-binding domain)"/>
    <property type="match status" value="4"/>
</dbReference>
<dbReference type="EMBL" id="JAFCIX010000580">
    <property type="protein sequence ID" value="KAH6585544.1"/>
    <property type="molecule type" value="Genomic_DNA"/>
</dbReference>
<feature type="domain" description="LIM zinc-binding" evidence="8">
    <location>
        <begin position="9"/>
        <end position="69"/>
    </location>
</feature>
<comment type="subcellular location">
    <subcellularLocation>
        <location evidence="1">Nucleus</location>
    </subcellularLocation>
</comment>
<dbReference type="InterPro" id="IPR001781">
    <property type="entry name" value="Znf_LIM"/>
</dbReference>
<dbReference type="PROSITE" id="PS00478">
    <property type="entry name" value="LIM_DOMAIN_1"/>
    <property type="match status" value="2"/>
</dbReference>
<evidence type="ECO:0000256" key="2">
    <source>
        <dbReference type="ARBA" id="ARBA00022723"/>
    </source>
</evidence>
<dbReference type="PANTHER" id="PTHR24215">
    <property type="entry name" value="RHO-GTPASE-ACTIVATING PROTEIN LRG1"/>
    <property type="match status" value="1"/>
</dbReference>
<dbReference type="PANTHER" id="PTHR24215:SF35">
    <property type="entry name" value="MUSCLE LIM PROTEIN MLP84B"/>
    <property type="match status" value="1"/>
</dbReference>
<feature type="compositionally biased region" description="Low complexity" evidence="7">
    <location>
        <begin position="156"/>
        <end position="174"/>
    </location>
</feature>
<keyword evidence="5" id="KW-0539">Nucleus</keyword>
<dbReference type="PROSITE" id="PS50023">
    <property type="entry name" value="LIM_DOMAIN_2"/>
    <property type="match status" value="2"/>
</dbReference>
<feature type="compositionally biased region" description="Low complexity" evidence="7">
    <location>
        <begin position="94"/>
        <end position="110"/>
    </location>
</feature>
<protein>
    <recommendedName>
        <fullName evidence="8">LIM zinc-binding domain-containing protein</fullName>
    </recommendedName>
</protein>
<evidence type="ECO:0000313" key="9">
    <source>
        <dbReference type="EMBL" id="KAH6585544.1"/>
    </source>
</evidence>
<keyword evidence="6" id="KW-0440">LIM domain</keyword>
<sequence>MSKYGGASATCMRCTKAVYFQEQIMGPGGTWHKNCLTCKECNKRLDSTNLAEKNKEAFCKTCHGRLYGPKGYGYGGGAGVLSTETRTSDLSNSTAQAEALEPTPAPAASAGSESVVFPKKAVYSPSTAMNSGIPAAGLTSGTIGIRAAYEGGVEGTSSISTSTPPLSTRPSTASKYGGSPACAKCTKAVYFAEQVIGPGNIKYHKTCFKCSSCNKQLDTGTASNKDTAIFCKPCHGRQFGPKGYGFGGGAGVLSTEGH</sequence>
<evidence type="ECO:0000259" key="8">
    <source>
        <dbReference type="PROSITE" id="PS50023"/>
    </source>
</evidence>
<dbReference type="Gene3D" id="2.10.110.10">
    <property type="entry name" value="Cysteine Rich Protein"/>
    <property type="match status" value="2"/>
</dbReference>
<reference evidence="9 10" key="1">
    <citation type="submission" date="2021-02" db="EMBL/GenBank/DDBJ databases">
        <title>Variation within the Batrachochytrium salamandrivorans European outbreak.</title>
        <authorList>
            <person name="Kelly M."/>
            <person name="Pasmans F."/>
            <person name="Shea T.P."/>
            <person name="Munoz J.F."/>
            <person name="Carranza S."/>
            <person name="Cuomo C.A."/>
            <person name="Martel A."/>
        </authorList>
    </citation>
    <scope>NUCLEOTIDE SEQUENCE [LARGE SCALE GENOMIC DNA]</scope>
    <source>
        <strain evidence="9 10">AMFP18/2</strain>
    </source>
</reference>
<evidence type="ECO:0000256" key="3">
    <source>
        <dbReference type="ARBA" id="ARBA00022737"/>
    </source>
</evidence>
<feature type="region of interest" description="Disordered" evidence="7">
    <location>
        <begin position="85"/>
        <end position="111"/>
    </location>
</feature>
<dbReference type="CDD" id="cd09326">
    <property type="entry name" value="LIM_CRP_like"/>
    <property type="match status" value="2"/>
</dbReference>
<evidence type="ECO:0000313" key="10">
    <source>
        <dbReference type="Proteomes" id="UP001648503"/>
    </source>
</evidence>
<organism evidence="9 10">
    <name type="scientific">Batrachochytrium salamandrivorans</name>
    <dbReference type="NCBI Taxonomy" id="1357716"/>
    <lineage>
        <taxon>Eukaryota</taxon>
        <taxon>Fungi</taxon>
        <taxon>Fungi incertae sedis</taxon>
        <taxon>Chytridiomycota</taxon>
        <taxon>Chytridiomycota incertae sedis</taxon>
        <taxon>Chytridiomycetes</taxon>
        <taxon>Rhizophydiales</taxon>
        <taxon>Rhizophydiales incertae sedis</taxon>
        <taxon>Batrachochytrium</taxon>
    </lineage>
</organism>
<keyword evidence="4 6" id="KW-0862">Zinc</keyword>
<evidence type="ECO:0000256" key="7">
    <source>
        <dbReference type="SAM" id="MobiDB-lite"/>
    </source>
</evidence>
<comment type="caution">
    <text evidence="9">The sequence shown here is derived from an EMBL/GenBank/DDBJ whole genome shotgun (WGS) entry which is preliminary data.</text>
</comment>
<feature type="domain" description="LIM zinc-binding" evidence="8">
    <location>
        <begin position="180"/>
        <end position="241"/>
    </location>
</feature>
<keyword evidence="3" id="KW-0677">Repeat</keyword>
<evidence type="ECO:0000256" key="6">
    <source>
        <dbReference type="PROSITE-ProRule" id="PRU00125"/>
    </source>
</evidence>
<dbReference type="Proteomes" id="UP001648503">
    <property type="component" value="Unassembled WGS sequence"/>
</dbReference>
<feature type="region of interest" description="Disordered" evidence="7">
    <location>
        <begin position="154"/>
        <end position="178"/>
    </location>
</feature>
<evidence type="ECO:0000256" key="5">
    <source>
        <dbReference type="ARBA" id="ARBA00023242"/>
    </source>
</evidence>
<proteinExistence type="predicted"/>
<keyword evidence="2 6" id="KW-0479">Metal-binding</keyword>
<name>A0ABQ8EUQ0_9FUNG</name>
<gene>
    <name evidence="9" type="ORF">BASA50_001153</name>
</gene>